<dbReference type="Pfam" id="PF13624">
    <property type="entry name" value="SurA_N_3"/>
    <property type="match status" value="1"/>
</dbReference>
<keyword evidence="9" id="KW-0413">Isomerase</keyword>
<dbReference type="RefSeq" id="WP_074965780.1">
    <property type="nucleotide sequence ID" value="NZ_CBCRYP010000027.1"/>
</dbReference>
<gene>
    <name evidence="9" type="ORF">SAMN04488021_101126</name>
</gene>
<comment type="similarity">
    <text evidence="7">Belongs to the PpiD chaperone family.</text>
</comment>
<evidence type="ECO:0000256" key="6">
    <source>
        <dbReference type="ARBA" id="ARBA00023186"/>
    </source>
</evidence>
<reference evidence="9 10" key="1">
    <citation type="submission" date="2016-10" db="EMBL/GenBank/DDBJ databases">
        <authorList>
            <person name="de Groot N.N."/>
        </authorList>
    </citation>
    <scope>NUCLEOTIDE SEQUENCE [LARGE SCALE GENOMIC DNA]</scope>
    <source>
        <strain evidence="9 10">DSM 8537</strain>
    </source>
</reference>
<accession>A0A1I2X6Y6</accession>
<dbReference type="STRING" id="34004.SAMN04488021_101126"/>
<comment type="subcellular location">
    <subcellularLocation>
        <location evidence="1">Cell membrane</location>
        <topology evidence="1">Single-pass type II membrane protein</topology>
    </subcellularLocation>
</comment>
<dbReference type="EMBL" id="FOPU01000001">
    <property type="protein sequence ID" value="SFH09303.1"/>
    <property type="molecule type" value="Genomic_DNA"/>
</dbReference>
<proteinExistence type="inferred from homology"/>
<evidence type="ECO:0000256" key="7">
    <source>
        <dbReference type="ARBA" id="ARBA00038408"/>
    </source>
</evidence>
<feature type="domain" description="PpiC" evidence="8">
    <location>
        <begin position="242"/>
        <end position="360"/>
    </location>
</feature>
<dbReference type="InterPro" id="IPR052029">
    <property type="entry name" value="PpiD_chaperone"/>
</dbReference>
<dbReference type="GO" id="GO:0003755">
    <property type="term" value="F:peptidyl-prolyl cis-trans isomerase activity"/>
    <property type="evidence" value="ECO:0007669"/>
    <property type="project" value="InterPro"/>
</dbReference>
<evidence type="ECO:0000259" key="8">
    <source>
        <dbReference type="Pfam" id="PF13145"/>
    </source>
</evidence>
<dbReference type="InterPro" id="IPR027304">
    <property type="entry name" value="Trigger_fact/SurA_dom_sf"/>
</dbReference>
<dbReference type="OrthoDB" id="9768393at2"/>
<dbReference type="GO" id="GO:0005886">
    <property type="term" value="C:plasma membrane"/>
    <property type="evidence" value="ECO:0007669"/>
    <property type="project" value="UniProtKB-SubCell"/>
</dbReference>
<evidence type="ECO:0000313" key="9">
    <source>
        <dbReference type="EMBL" id="SFH09303.1"/>
    </source>
</evidence>
<evidence type="ECO:0000256" key="3">
    <source>
        <dbReference type="ARBA" id="ARBA00022692"/>
    </source>
</evidence>
<keyword evidence="5" id="KW-0472">Membrane</keyword>
<evidence type="ECO:0000313" key="10">
    <source>
        <dbReference type="Proteomes" id="UP000183635"/>
    </source>
</evidence>
<protein>
    <submittedName>
        <fullName evidence="9">Peptidyl-prolyl cis-trans isomerase D</fullName>
    </submittedName>
</protein>
<evidence type="ECO:0000256" key="5">
    <source>
        <dbReference type="ARBA" id="ARBA00023136"/>
    </source>
</evidence>
<dbReference type="AlphaFoldDB" id="A0A1I2X6Y6"/>
<sequence>MRGKGKSTIVWLLMGMLVLGLGGFGVTNFSGGSADIGKVGGVSISSQDYARTLRAEMQDFSARTGRQLSGAEARAMGIDRMALARLYTSAALEAEANRLGVSVGDKAVAEQITGAAAFRGMNGKFDRAVYADVLKREGIRESEFEHDLRMDQARMILQSAALAGVTAPEAVTALTRGWLLETRDIHWQELTAADLPAPIATPDEATLEAWHKANADRFTAPEIRKITYVWLTPEMLEGEVEVDEQALRDLYESRIDEFQRPERRMVERLVFPTLAAAEEAKARIDKGEVTFEQLAAERGLSLADIDLGEVTKAQLGAAGDAVFALDQPGLAGPAGSDLGPALFSMNAILEPVDIPFEQAKADLRVEAAVDRARRVIEDKAAEFADLLAGGASLEDMAKETQMKLGQIDWNAGAEAAPDGIDAYPEFRQHAAEATEKDFPELLTLEDGGVFALRLDKVKPPALIPFAEVRDRVAEDWTRNETRRQLLALAEERRVAAEAAAAPGIEPAPAAATAPVAQAVGAAAGNAASTPQPAAPSAAAAAVVADPGTPETNLARGGFIKGLPQDVVAGAFAIKEPGETEVVDADNRVFLVTLDQIRPAAAEGDEAEQIRDGIANRLADSLRQDVFDYFARALQAQSGTTVNQTAVDAVNAQVQ</sequence>
<keyword evidence="3" id="KW-0812">Transmembrane</keyword>
<keyword evidence="10" id="KW-1185">Reference proteome</keyword>
<evidence type="ECO:0000256" key="4">
    <source>
        <dbReference type="ARBA" id="ARBA00022989"/>
    </source>
</evidence>
<dbReference type="Pfam" id="PF13145">
    <property type="entry name" value="Rotamase_2"/>
    <property type="match status" value="1"/>
</dbReference>
<evidence type="ECO:0000256" key="2">
    <source>
        <dbReference type="ARBA" id="ARBA00022475"/>
    </source>
</evidence>
<evidence type="ECO:0000256" key="1">
    <source>
        <dbReference type="ARBA" id="ARBA00004401"/>
    </source>
</evidence>
<keyword evidence="2" id="KW-1003">Cell membrane</keyword>
<dbReference type="Proteomes" id="UP000183635">
    <property type="component" value="Unassembled WGS sequence"/>
</dbReference>
<dbReference type="PANTHER" id="PTHR47529:SF1">
    <property type="entry name" value="PERIPLASMIC CHAPERONE PPID"/>
    <property type="match status" value="1"/>
</dbReference>
<dbReference type="SUPFAM" id="SSF54534">
    <property type="entry name" value="FKBP-like"/>
    <property type="match status" value="1"/>
</dbReference>
<name>A0A1I2X6Y6_9RHOB</name>
<keyword evidence="6" id="KW-0143">Chaperone</keyword>
<dbReference type="SUPFAM" id="SSF109998">
    <property type="entry name" value="Triger factor/SurA peptide-binding domain-like"/>
    <property type="match status" value="1"/>
</dbReference>
<organism evidence="9 10">
    <name type="scientific">Paracoccus aminovorans</name>
    <dbReference type="NCBI Taxonomy" id="34004"/>
    <lineage>
        <taxon>Bacteria</taxon>
        <taxon>Pseudomonadati</taxon>
        <taxon>Pseudomonadota</taxon>
        <taxon>Alphaproteobacteria</taxon>
        <taxon>Rhodobacterales</taxon>
        <taxon>Paracoccaceae</taxon>
        <taxon>Paracoccus</taxon>
    </lineage>
</organism>
<dbReference type="InterPro" id="IPR000297">
    <property type="entry name" value="PPIase_PpiC"/>
</dbReference>
<keyword evidence="4" id="KW-1133">Transmembrane helix</keyword>
<dbReference type="PANTHER" id="PTHR47529">
    <property type="entry name" value="PEPTIDYL-PROLYL CIS-TRANS ISOMERASE D"/>
    <property type="match status" value="1"/>
</dbReference>